<proteinExistence type="predicted"/>
<dbReference type="AlphaFoldDB" id="A0A1A9PM28"/>
<dbReference type="EMBL" id="NUDL01000160">
    <property type="protein sequence ID" value="PEM43167.1"/>
    <property type="molecule type" value="Genomic_DNA"/>
</dbReference>
<dbReference type="Proteomes" id="UP000220621">
    <property type="component" value="Unassembled WGS sequence"/>
</dbReference>
<comment type="caution">
    <text evidence="1">The sequence shown here is derived from an EMBL/GenBank/DDBJ whole genome shotgun (WGS) entry which is preliminary data.</text>
</comment>
<reference evidence="1 2" key="1">
    <citation type="submission" date="2017-09" db="EMBL/GenBank/DDBJ databases">
        <title>Large-scale bioinformatics analysis of Bacillus genomes uncovers conserved roles of natural products in bacterial physiology.</title>
        <authorList>
            <consortium name="Agbiome Team Llc"/>
            <person name="Bleich R.M."/>
            <person name="Grubbs K.J."/>
            <person name="Santa Maria K.C."/>
            <person name="Allen S.E."/>
            <person name="Farag S."/>
            <person name="Shank E.A."/>
            <person name="Bowers A."/>
        </authorList>
    </citation>
    <scope>NUCLEOTIDE SEQUENCE [LARGE SCALE GENOMIC DNA]</scope>
    <source>
        <strain evidence="1 2">AFS010764</strain>
    </source>
</reference>
<organism evidence="1 2">
    <name type="scientific">Bacillus wiedmannii</name>
    <dbReference type="NCBI Taxonomy" id="1890302"/>
    <lineage>
        <taxon>Bacteria</taxon>
        <taxon>Bacillati</taxon>
        <taxon>Bacillota</taxon>
        <taxon>Bacilli</taxon>
        <taxon>Bacillales</taxon>
        <taxon>Bacillaceae</taxon>
        <taxon>Bacillus</taxon>
        <taxon>Bacillus cereus group</taxon>
    </lineage>
</organism>
<protein>
    <submittedName>
        <fullName evidence="1">Uncharacterized protein</fullName>
    </submittedName>
</protein>
<name>A0A1A9PM28_9BACI</name>
<evidence type="ECO:0000313" key="1">
    <source>
        <dbReference type="EMBL" id="PEM43167.1"/>
    </source>
</evidence>
<accession>A0A1A9PM28</accession>
<gene>
    <name evidence="1" type="ORF">CN611_30380</name>
</gene>
<sequence length="68" mass="8322">MGKQIKNKTFFFGREERLEPRIEAVRAFLYFKRNRKGMFLFLLINNKVNNAGFMFELKYILDKNTFMF</sequence>
<evidence type="ECO:0000313" key="2">
    <source>
        <dbReference type="Proteomes" id="UP000220621"/>
    </source>
</evidence>